<feature type="transmembrane region" description="Helical" evidence="9">
    <location>
        <begin position="96"/>
        <end position="125"/>
    </location>
</feature>
<comment type="subcellular location">
    <subcellularLocation>
        <location evidence="1">Cell membrane</location>
        <topology evidence="1">Multi-pass membrane protein</topology>
    </subcellularLocation>
</comment>
<dbReference type="InterPro" id="IPR050516">
    <property type="entry name" value="Olfactory_GPCR"/>
</dbReference>
<evidence type="ECO:0000256" key="6">
    <source>
        <dbReference type="ARBA" id="ARBA00023040"/>
    </source>
</evidence>
<evidence type="ECO:0000313" key="11">
    <source>
        <dbReference type="EMBL" id="NXA57076.1"/>
    </source>
</evidence>
<dbReference type="InterPro" id="IPR017452">
    <property type="entry name" value="GPCR_Rhodpsn_7TM"/>
</dbReference>
<keyword evidence="6" id="KW-0297">G-protein coupled receptor</keyword>
<proteinExistence type="predicted"/>
<keyword evidence="8" id="KW-0675">Receptor</keyword>
<gene>
    <name evidence="11" type="primary">Or14i1_1</name>
    <name evidence="11" type="ORF">NOTJUL_R13434</name>
</gene>
<dbReference type="GO" id="GO:0007608">
    <property type="term" value="P:sensory perception of smell"/>
    <property type="evidence" value="ECO:0007669"/>
    <property type="project" value="UniProtKB-KW"/>
</dbReference>
<keyword evidence="5 9" id="KW-1133">Transmembrane helix</keyword>
<dbReference type="GO" id="GO:0005886">
    <property type="term" value="C:plasma membrane"/>
    <property type="evidence" value="ECO:0007669"/>
    <property type="project" value="UniProtKB-SubCell"/>
</dbReference>
<evidence type="ECO:0000256" key="3">
    <source>
        <dbReference type="ARBA" id="ARBA00022692"/>
    </source>
</evidence>
<feature type="transmembrane region" description="Helical" evidence="9">
    <location>
        <begin position="57"/>
        <end position="76"/>
    </location>
</feature>
<protein>
    <submittedName>
        <fullName evidence="11">O14I1 protein</fullName>
    </submittedName>
</protein>
<evidence type="ECO:0000256" key="5">
    <source>
        <dbReference type="ARBA" id="ARBA00022989"/>
    </source>
</evidence>
<dbReference type="PROSITE" id="PS50262">
    <property type="entry name" value="G_PROTEIN_RECEP_F1_2"/>
    <property type="match status" value="1"/>
</dbReference>
<keyword evidence="6" id="KW-0807">Transducer</keyword>
<reference evidence="11 12" key="1">
    <citation type="submission" date="2019-09" db="EMBL/GenBank/DDBJ databases">
        <title>Bird 10,000 Genomes (B10K) Project - Family phase.</title>
        <authorList>
            <person name="Zhang G."/>
        </authorList>
    </citation>
    <scope>NUCLEOTIDE SEQUENCE [LARGE SCALE GENOMIC DNA]</scope>
    <source>
        <strain evidence="11">B10K-MSB-01</strain>
    </source>
</reference>
<name>A0A7K7WUX8_9AVES</name>
<feature type="non-terminal residue" evidence="11">
    <location>
        <position position="158"/>
    </location>
</feature>
<dbReference type="PANTHER" id="PTHR26452">
    <property type="entry name" value="OLFACTORY RECEPTOR"/>
    <property type="match status" value="1"/>
</dbReference>
<evidence type="ECO:0000256" key="2">
    <source>
        <dbReference type="ARBA" id="ARBA00022475"/>
    </source>
</evidence>
<organism evidence="11 12">
    <name type="scientific">Nothocercus julius</name>
    <dbReference type="NCBI Taxonomy" id="2585813"/>
    <lineage>
        <taxon>Eukaryota</taxon>
        <taxon>Metazoa</taxon>
        <taxon>Chordata</taxon>
        <taxon>Craniata</taxon>
        <taxon>Vertebrata</taxon>
        <taxon>Euteleostomi</taxon>
        <taxon>Archelosauria</taxon>
        <taxon>Archosauria</taxon>
        <taxon>Dinosauria</taxon>
        <taxon>Saurischia</taxon>
        <taxon>Theropoda</taxon>
        <taxon>Coelurosauria</taxon>
        <taxon>Aves</taxon>
        <taxon>Palaeognathae</taxon>
        <taxon>Tinamiformes</taxon>
        <taxon>Tinamidae</taxon>
        <taxon>Nothocercus</taxon>
    </lineage>
</organism>
<evidence type="ECO:0000256" key="4">
    <source>
        <dbReference type="ARBA" id="ARBA00022725"/>
    </source>
</evidence>
<feature type="domain" description="G-protein coupled receptors family 1 profile" evidence="10">
    <location>
        <begin position="38"/>
        <end position="158"/>
    </location>
</feature>
<keyword evidence="2" id="KW-1003">Cell membrane</keyword>
<keyword evidence="4" id="KW-0552">Olfaction</keyword>
<accession>A0A7K7WUX8</accession>
<dbReference type="Pfam" id="PF00001">
    <property type="entry name" value="7tm_1"/>
    <property type="match status" value="1"/>
</dbReference>
<keyword evidence="12" id="KW-1185">Reference proteome</keyword>
<keyword evidence="7 9" id="KW-0472">Membrane</keyword>
<comment type="caution">
    <text evidence="11">The sequence shown here is derived from an EMBL/GenBank/DDBJ whole genome shotgun (WGS) entry which is preliminary data.</text>
</comment>
<dbReference type="Gene3D" id="1.20.1070.10">
    <property type="entry name" value="Rhodopsin 7-helix transmembrane proteins"/>
    <property type="match status" value="1"/>
</dbReference>
<feature type="non-terminal residue" evidence="11">
    <location>
        <position position="1"/>
    </location>
</feature>
<dbReference type="GO" id="GO:0004930">
    <property type="term" value="F:G protein-coupled receptor activity"/>
    <property type="evidence" value="ECO:0007669"/>
    <property type="project" value="UniProtKB-KW"/>
</dbReference>
<dbReference type="EMBL" id="VZSV01000472">
    <property type="protein sequence ID" value="NXA57076.1"/>
    <property type="molecule type" value="Genomic_DNA"/>
</dbReference>
<evidence type="ECO:0000256" key="7">
    <source>
        <dbReference type="ARBA" id="ARBA00023136"/>
    </source>
</evidence>
<evidence type="ECO:0000259" key="10">
    <source>
        <dbReference type="PROSITE" id="PS50262"/>
    </source>
</evidence>
<dbReference type="OrthoDB" id="5967898at2759"/>
<evidence type="ECO:0000256" key="8">
    <source>
        <dbReference type="ARBA" id="ARBA00023170"/>
    </source>
</evidence>
<evidence type="ECO:0000313" key="12">
    <source>
        <dbReference type="Proteomes" id="UP000531559"/>
    </source>
</evidence>
<feature type="transmembrane region" description="Helical" evidence="9">
    <location>
        <begin position="137"/>
        <end position="156"/>
    </location>
</feature>
<dbReference type="SUPFAM" id="SSF81321">
    <property type="entry name" value="Family A G protein-coupled receptor-like"/>
    <property type="match status" value="1"/>
</dbReference>
<keyword evidence="4" id="KW-0716">Sensory transduction</keyword>
<sequence length="158" mass="17718">SNSSSLNKFFLMAFADTWDLQLLHFLHLLGIYPTAFTGNIFLIITAIACNHHLYTPLYFFLHNLSILDLGFISTTVPKSMANSLWDTKAISYSGCVVQIFFLAFYASAECYLLTVMVYDCFVAIWRPLHYGSLMGSIVPVKMPAAVWGSIFLSAVLHT</sequence>
<keyword evidence="3 9" id="KW-0812">Transmembrane</keyword>
<dbReference type="AlphaFoldDB" id="A0A7K7WUX8"/>
<evidence type="ECO:0000256" key="1">
    <source>
        <dbReference type="ARBA" id="ARBA00004651"/>
    </source>
</evidence>
<feature type="transmembrane region" description="Helical" evidence="9">
    <location>
        <begin position="20"/>
        <end position="45"/>
    </location>
</feature>
<dbReference type="Proteomes" id="UP000531559">
    <property type="component" value="Unassembled WGS sequence"/>
</dbReference>
<evidence type="ECO:0000256" key="9">
    <source>
        <dbReference type="SAM" id="Phobius"/>
    </source>
</evidence>
<dbReference type="InterPro" id="IPR000276">
    <property type="entry name" value="GPCR_Rhodpsn"/>
</dbReference>